<dbReference type="HOGENOM" id="CLU_026673_3_3_1"/>
<name>A0A0D2EGL0_9EURO</name>
<dbReference type="AlphaFoldDB" id="A0A0D2EGL0"/>
<dbReference type="InterPro" id="IPR036291">
    <property type="entry name" value="NAD(P)-bd_dom_sf"/>
</dbReference>
<evidence type="ECO:0000259" key="1">
    <source>
        <dbReference type="SMART" id="SM00829"/>
    </source>
</evidence>
<dbReference type="InterPro" id="IPR020843">
    <property type="entry name" value="ER"/>
</dbReference>
<protein>
    <recommendedName>
        <fullName evidence="1">Enoyl reductase (ER) domain-containing protein</fullName>
    </recommendedName>
</protein>
<dbReference type="PANTHER" id="PTHR11695:SF294">
    <property type="entry name" value="RETICULON-4-INTERACTING PROTEIN 1, MITOCHONDRIAL"/>
    <property type="match status" value="1"/>
</dbReference>
<proteinExistence type="predicted"/>
<dbReference type="Proteomes" id="UP000054266">
    <property type="component" value="Unassembled WGS sequence"/>
</dbReference>
<evidence type="ECO:0000313" key="3">
    <source>
        <dbReference type="Proteomes" id="UP000054266"/>
    </source>
</evidence>
<dbReference type="EMBL" id="KN846956">
    <property type="protein sequence ID" value="KIW73477.1"/>
    <property type="molecule type" value="Genomic_DNA"/>
</dbReference>
<sequence>MATATTTSSSLPSTMRAWQFTSTHGGLEKNLTLNTAAPLPPHDAASLGKDRLLVKVLATSLNPVDYKIAELPLVGRLAVKTPATPGLDFAGRVVAVGTDPSSPGIGVGEIVFGRLGGPTKFGTLAEYTIARRNGVASLPKGVGPRDAACVGTAALTAYQCVVPNVSHVKQGDGGNSAGASPARVFINGGSGGTGTWGIQIAKAMGCYVATSCSARNADLCRSLGADEVVDYTANDVVEALTQSATKDGMFDLVVDNVGGDGRLYWQCHRFTKPRAKYVQVGAVVGLHMAWDMAMKYLWPGFLGGGKRKFQFWGVVSDSGQLEEIGKWMAEGKVRAVVDEVLPMEDAPKGFEKLKTHRMKGKIVVVVSEG</sequence>
<dbReference type="Pfam" id="PF13602">
    <property type="entry name" value="ADH_zinc_N_2"/>
    <property type="match status" value="1"/>
</dbReference>
<evidence type="ECO:0000313" key="2">
    <source>
        <dbReference type="EMBL" id="KIW73477.1"/>
    </source>
</evidence>
<dbReference type="Gene3D" id="3.40.50.720">
    <property type="entry name" value="NAD(P)-binding Rossmann-like Domain"/>
    <property type="match status" value="1"/>
</dbReference>
<feature type="domain" description="Enoyl reductase (ER)" evidence="1">
    <location>
        <begin position="26"/>
        <end position="364"/>
    </location>
</feature>
<dbReference type="InterPro" id="IPR011032">
    <property type="entry name" value="GroES-like_sf"/>
</dbReference>
<gene>
    <name evidence="2" type="ORF">PV04_01591</name>
</gene>
<dbReference type="InterPro" id="IPR013154">
    <property type="entry name" value="ADH-like_N"/>
</dbReference>
<dbReference type="SMART" id="SM00829">
    <property type="entry name" value="PKS_ER"/>
    <property type="match status" value="1"/>
</dbReference>
<reference evidence="2 3" key="1">
    <citation type="submission" date="2015-01" db="EMBL/GenBank/DDBJ databases">
        <title>The Genome Sequence of Capronia semiimmersa CBS27337.</title>
        <authorList>
            <consortium name="The Broad Institute Genomics Platform"/>
            <person name="Cuomo C."/>
            <person name="de Hoog S."/>
            <person name="Gorbushina A."/>
            <person name="Stielow B."/>
            <person name="Teixiera M."/>
            <person name="Abouelleil A."/>
            <person name="Chapman S.B."/>
            <person name="Priest M."/>
            <person name="Young S.K."/>
            <person name="Wortman J."/>
            <person name="Nusbaum C."/>
            <person name="Birren B."/>
        </authorList>
    </citation>
    <scope>NUCLEOTIDE SEQUENCE [LARGE SCALE GENOMIC DNA]</scope>
    <source>
        <strain evidence="2 3">CBS 27337</strain>
    </source>
</reference>
<dbReference type="GO" id="GO:0005739">
    <property type="term" value="C:mitochondrion"/>
    <property type="evidence" value="ECO:0007669"/>
    <property type="project" value="TreeGrafter"/>
</dbReference>
<dbReference type="SUPFAM" id="SSF51735">
    <property type="entry name" value="NAD(P)-binding Rossmann-fold domains"/>
    <property type="match status" value="1"/>
</dbReference>
<dbReference type="STRING" id="5601.A0A0D2EGL0"/>
<dbReference type="Pfam" id="PF08240">
    <property type="entry name" value="ADH_N"/>
    <property type="match status" value="1"/>
</dbReference>
<dbReference type="InterPro" id="IPR050700">
    <property type="entry name" value="YIM1/Zinc_Alcohol_DH_Fams"/>
</dbReference>
<organism evidence="2 3">
    <name type="scientific">Phialophora macrospora</name>
    <dbReference type="NCBI Taxonomy" id="1851006"/>
    <lineage>
        <taxon>Eukaryota</taxon>
        <taxon>Fungi</taxon>
        <taxon>Dikarya</taxon>
        <taxon>Ascomycota</taxon>
        <taxon>Pezizomycotina</taxon>
        <taxon>Eurotiomycetes</taxon>
        <taxon>Chaetothyriomycetidae</taxon>
        <taxon>Chaetothyriales</taxon>
        <taxon>Herpotrichiellaceae</taxon>
        <taxon>Phialophora</taxon>
    </lineage>
</organism>
<dbReference type="Gene3D" id="3.90.180.10">
    <property type="entry name" value="Medium-chain alcohol dehydrogenases, catalytic domain"/>
    <property type="match status" value="1"/>
</dbReference>
<keyword evidence="3" id="KW-1185">Reference proteome</keyword>
<dbReference type="GO" id="GO:0016491">
    <property type="term" value="F:oxidoreductase activity"/>
    <property type="evidence" value="ECO:0007669"/>
    <property type="project" value="InterPro"/>
</dbReference>
<dbReference type="SUPFAM" id="SSF50129">
    <property type="entry name" value="GroES-like"/>
    <property type="match status" value="1"/>
</dbReference>
<dbReference type="CDD" id="cd08267">
    <property type="entry name" value="MDR1"/>
    <property type="match status" value="1"/>
</dbReference>
<accession>A0A0D2EGL0</accession>
<dbReference type="PANTHER" id="PTHR11695">
    <property type="entry name" value="ALCOHOL DEHYDROGENASE RELATED"/>
    <property type="match status" value="1"/>
</dbReference>